<comment type="subcellular location">
    <subcellularLocation>
        <location evidence="1">Cytoplasm</location>
        <location evidence="1">Cytoskeleton</location>
        <location evidence="1">Microtubule organizing center</location>
        <location evidence="1">Centrosome</location>
    </subcellularLocation>
</comment>
<feature type="region of interest" description="Disordered" evidence="7">
    <location>
        <begin position="3165"/>
        <end position="3194"/>
    </location>
</feature>
<accession>A0ABM3D4A2</accession>
<feature type="region of interest" description="Disordered" evidence="7">
    <location>
        <begin position="3234"/>
        <end position="3272"/>
    </location>
</feature>
<feature type="compositionally biased region" description="Low complexity" evidence="7">
    <location>
        <begin position="4111"/>
        <end position="4122"/>
    </location>
</feature>
<feature type="region of interest" description="Disordered" evidence="7">
    <location>
        <begin position="4089"/>
        <end position="4129"/>
    </location>
</feature>
<feature type="region of interest" description="Disordered" evidence="7">
    <location>
        <begin position="992"/>
        <end position="1053"/>
    </location>
</feature>
<keyword evidence="4 6" id="KW-0175">Coiled coil</keyword>
<feature type="region of interest" description="Disordered" evidence="7">
    <location>
        <begin position="2157"/>
        <end position="2178"/>
    </location>
</feature>
<feature type="compositionally biased region" description="Basic and acidic residues" evidence="7">
    <location>
        <begin position="2572"/>
        <end position="2589"/>
    </location>
</feature>
<evidence type="ECO:0000259" key="8">
    <source>
        <dbReference type="Pfam" id="PF10495"/>
    </source>
</evidence>
<feature type="coiled-coil region" evidence="6">
    <location>
        <begin position="140"/>
        <end position="188"/>
    </location>
</feature>
<evidence type="ECO:0000256" key="5">
    <source>
        <dbReference type="ARBA" id="ARBA00023212"/>
    </source>
</evidence>
<feature type="compositionally biased region" description="Polar residues" evidence="7">
    <location>
        <begin position="4089"/>
        <end position="4110"/>
    </location>
</feature>
<keyword evidence="9" id="KW-1185">Reference proteome</keyword>
<evidence type="ECO:0000256" key="1">
    <source>
        <dbReference type="ARBA" id="ARBA00004300"/>
    </source>
</evidence>
<protein>
    <submittedName>
        <fullName evidence="10 11">Pericentrin isoform X1</fullName>
    </submittedName>
</protein>
<dbReference type="RefSeq" id="XP_045553643.1">
    <property type="nucleotide sequence ID" value="XM_045697687.1"/>
</dbReference>
<feature type="compositionally biased region" description="Basic and acidic residues" evidence="7">
    <location>
        <begin position="1611"/>
        <end position="1620"/>
    </location>
</feature>
<feature type="region of interest" description="Disordered" evidence="7">
    <location>
        <begin position="3891"/>
        <end position="3927"/>
    </location>
</feature>
<feature type="compositionally biased region" description="Basic and acidic residues" evidence="7">
    <location>
        <begin position="515"/>
        <end position="525"/>
    </location>
</feature>
<feature type="coiled-coil region" evidence="6">
    <location>
        <begin position="1797"/>
        <end position="1833"/>
    </location>
</feature>
<dbReference type="InterPro" id="IPR019528">
    <property type="entry name" value="PACT_domain"/>
</dbReference>
<feature type="domain" description="Pericentrin/AKAP-450 centrosomal targeting" evidence="8">
    <location>
        <begin position="3997"/>
        <end position="4074"/>
    </location>
</feature>
<feature type="compositionally biased region" description="Polar residues" evidence="7">
    <location>
        <begin position="2168"/>
        <end position="2177"/>
    </location>
</feature>
<feature type="compositionally biased region" description="Basic and acidic residues" evidence="7">
    <location>
        <begin position="3891"/>
        <end position="3901"/>
    </location>
</feature>
<feature type="region of interest" description="Disordered" evidence="7">
    <location>
        <begin position="926"/>
        <end position="955"/>
    </location>
</feature>
<evidence type="ECO:0000313" key="11">
    <source>
        <dbReference type="RefSeq" id="XP_045553643.1"/>
    </source>
</evidence>
<feature type="compositionally biased region" description="Basic and acidic residues" evidence="7">
    <location>
        <begin position="2157"/>
        <end position="2167"/>
    </location>
</feature>
<feature type="coiled-coil region" evidence="6">
    <location>
        <begin position="2288"/>
        <end position="2370"/>
    </location>
</feature>
<dbReference type="PANTHER" id="PTHR44981">
    <property type="entry name" value="PERICENTRIN-LIKE PROTEIN, ISOFORM F"/>
    <property type="match status" value="1"/>
</dbReference>
<feature type="compositionally biased region" description="Basic and acidic residues" evidence="7">
    <location>
        <begin position="3846"/>
        <end position="3860"/>
    </location>
</feature>
<feature type="compositionally biased region" description="Basic and acidic residues" evidence="7">
    <location>
        <begin position="3829"/>
        <end position="3839"/>
    </location>
</feature>
<gene>
    <name evidence="10 11" type="primary">LOC106574571</name>
</gene>
<feature type="coiled-coil region" evidence="6">
    <location>
        <begin position="3534"/>
        <end position="3599"/>
    </location>
</feature>
<feature type="coiled-coil region" evidence="6">
    <location>
        <begin position="3034"/>
        <end position="3083"/>
    </location>
</feature>
<feature type="coiled-coil region" evidence="6">
    <location>
        <begin position="1328"/>
        <end position="1359"/>
    </location>
</feature>
<dbReference type="Pfam" id="PF10495">
    <property type="entry name" value="PACT_coil_coil"/>
    <property type="match status" value="1"/>
</dbReference>
<evidence type="ECO:0000256" key="6">
    <source>
        <dbReference type="SAM" id="Coils"/>
    </source>
</evidence>
<dbReference type="Proteomes" id="UP001652741">
    <property type="component" value="Chromosome ssa16"/>
</dbReference>
<name>A0ABM3D4A2_SALSA</name>
<feature type="region of interest" description="Disordered" evidence="7">
    <location>
        <begin position="326"/>
        <end position="351"/>
    </location>
</feature>
<feature type="compositionally biased region" description="Basic and acidic residues" evidence="7">
    <location>
        <begin position="999"/>
        <end position="1053"/>
    </location>
</feature>
<feature type="region of interest" description="Disordered" evidence="7">
    <location>
        <begin position="473"/>
        <end position="529"/>
    </location>
</feature>
<feature type="coiled-coil region" evidence="6">
    <location>
        <begin position="656"/>
        <end position="707"/>
    </location>
</feature>
<feature type="coiled-coil region" evidence="6">
    <location>
        <begin position="2912"/>
        <end position="2946"/>
    </location>
</feature>
<evidence type="ECO:0000256" key="2">
    <source>
        <dbReference type="ARBA" id="ARBA00022490"/>
    </source>
</evidence>
<dbReference type="PANTHER" id="PTHR44981:SF3">
    <property type="entry name" value="PERICENTRIN"/>
    <property type="match status" value="1"/>
</dbReference>
<feature type="region of interest" description="Disordered" evidence="7">
    <location>
        <begin position="196"/>
        <end position="236"/>
    </location>
</feature>
<feature type="compositionally biased region" description="Polar residues" evidence="7">
    <location>
        <begin position="202"/>
        <end position="213"/>
    </location>
</feature>
<feature type="region of interest" description="Disordered" evidence="7">
    <location>
        <begin position="3829"/>
        <end position="3860"/>
    </location>
</feature>
<feature type="coiled-coil region" evidence="6">
    <location>
        <begin position="1623"/>
        <end position="1687"/>
    </location>
</feature>
<keyword evidence="2" id="KW-0963">Cytoplasm</keyword>
<feature type="region of interest" description="Disordered" evidence="7">
    <location>
        <begin position="1599"/>
        <end position="1620"/>
    </location>
</feature>
<feature type="compositionally biased region" description="Polar residues" evidence="7">
    <location>
        <begin position="61"/>
        <end position="71"/>
    </location>
</feature>
<dbReference type="RefSeq" id="XP_045553642.1">
    <property type="nucleotide sequence ID" value="XM_045697686.1"/>
</dbReference>
<evidence type="ECO:0000256" key="7">
    <source>
        <dbReference type="SAM" id="MobiDB-lite"/>
    </source>
</evidence>
<keyword evidence="3" id="KW-0597">Phosphoprotein</keyword>
<organism evidence="9 10">
    <name type="scientific">Salmo salar</name>
    <name type="common">Atlantic salmon</name>
    <dbReference type="NCBI Taxonomy" id="8030"/>
    <lineage>
        <taxon>Eukaryota</taxon>
        <taxon>Metazoa</taxon>
        <taxon>Chordata</taxon>
        <taxon>Craniata</taxon>
        <taxon>Vertebrata</taxon>
        <taxon>Euteleostomi</taxon>
        <taxon>Actinopterygii</taxon>
        <taxon>Neopterygii</taxon>
        <taxon>Teleostei</taxon>
        <taxon>Protacanthopterygii</taxon>
        <taxon>Salmoniformes</taxon>
        <taxon>Salmonidae</taxon>
        <taxon>Salmoninae</taxon>
        <taxon>Salmo</taxon>
    </lineage>
</organism>
<reference evidence="10 11" key="1">
    <citation type="submission" date="2025-05" db="UniProtKB">
        <authorList>
            <consortium name="RefSeq"/>
        </authorList>
    </citation>
    <scope>IDENTIFICATION</scope>
</reference>
<feature type="coiled-coil region" evidence="6">
    <location>
        <begin position="2627"/>
        <end position="2682"/>
    </location>
</feature>
<dbReference type="GeneID" id="106574571"/>
<feature type="coiled-coil region" evidence="6">
    <location>
        <begin position="1949"/>
        <end position="2134"/>
    </location>
</feature>
<feature type="coiled-coil region" evidence="6">
    <location>
        <begin position="3119"/>
        <end position="3146"/>
    </location>
</feature>
<feature type="region of interest" description="Disordered" evidence="7">
    <location>
        <begin position="1"/>
        <end position="71"/>
    </location>
</feature>
<feature type="coiled-coil region" evidence="6">
    <location>
        <begin position="555"/>
        <end position="620"/>
    </location>
</feature>
<evidence type="ECO:0000256" key="4">
    <source>
        <dbReference type="ARBA" id="ARBA00023054"/>
    </source>
</evidence>
<feature type="region of interest" description="Disordered" evidence="7">
    <location>
        <begin position="2812"/>
        <end position="2848"/>
    </location>
</feature>
<evidence type="ECO:0000313" key="10">
    <source>
        <dbReference type="RefSeq" id="XP_045553642.1"/>
    </source>
</evidence>
<feature type="coiled-coil region" evidence="6">
    <location>
        <begin position="3938"/>
        <end position="3979"/>
    </location>
</feature>
<feature type="compositionally biased region" description="Polar residues" evidence="7">
    <location>
        <begin position="3907"/>
        <end position="3927"/>
    </location>
</feature>
<evidence type="ECO:0000313" key="9">
    <source>
        <dbReference type="Proteomes" id="UP001652741"/>
    </source>
</evidence>
<feature type="compositionally biased region" description="Low complexity" evidence="7">
    <location>
        <begin position="2562"/>
        <end position="2571"/>
    </location>
</feature>
<keyword evidence="5" id="KW-0206">Cytoskeleton</keyword>
<sequence length="4199" mass="485210">MDEDERQRKLDAGRAKLASFRQKRAKGHDQVAQKKTQKRKGPSPTQNDGPAQGRPLGMDLQTDSNATQQDHVCNHEESQCFGETDQSHLPEVQWSQGHLEQHHPQEGSHALGRQAVSGHPEEMEVVGEEVLVVRTGKDQLKQLQAAVEKCNEIISRLSCNLQEALESRDQVQQEASSLTGQIQALKMQLQQTSQSFRSRTQWGSELSLAQRQASRPGHSSHDPPSLPNHLEVPVTEPGNQIRPLRMDHEQTGAGCASPEQCIDPEMDVPMHTLRRELLEEREKKQLILSQLEEERKGREEERREIHQYKEEKEVLNRELQELRRRLEEERERRNEREDEREIRERQEEEKTRLGEVQRVRQLLGERGRTREELGFKASKDKLNQAKASVEEDGEREEECLLDLSLPTDGTPLLECYLSSALPSHTHLSWANETLEECSLLEQHNLLDNSGSYRFEMDSDIISGGDQSQLSFSQEEQTHFYVPQSTAQSPHPDPENETLPSFTSQWRNDPLSVSRDASETSERLSETWESQEVSDLGKELLIQQCGDLREEVALREREKELVMEELRRSAEELEEARARWAQVSEELQEAHWELEEEREKRRRAEEEVSLKTHEEDNLKNRLCTLTEEREKEMERLNSSPLLEEEGGTLLPSQERVMEQLKAEKSLLLARLKQQEELLSSVRLEKGSNKEKEGELREVEEEKKSVLLSRLKQQEQLVSSLQEVKQAGDSVSSEVQALFGRQLQSLQTHRDPLLALLEETKSRHKTTTTLLGQKTLELDTAQKEMDRVQKEAETARQEAEERERRIEQTEREKTEVEFELLCLRQNLWNLEELQAQGAREREEGRRREEEMDRTMRRMEKVMVEELEEFQRQLRAKAEEVEEEREKWEEERQEKDEEVQGVRRLLEEQRREREQEVKALLEQQMRSVEEATEGLRRSHSEDVQELQEKHQEEVSELSGRLERELCEQRHSLEEEQKRQISLIKQVNERENQRMLSEMMSQQREELSRLEAELSGEQRESAASRLSGEQRESLEAELSGEQRESLEAELSGEQRESLEAAHQAELLQIQSQQALELEALRLSLTNHQMTQLELSQANLQREREASLSELQASLREKWAQERAVLQARQQFEVERLRAESEERIQREQQEYHRNMDALRQECESRLSQERVSMEERQAAEIVALRSRWQQESEKAQSELQTQLSEARVALSSTQAAFTQTGADLSEAGASLEELQRLEGELSQAWTDRDAAARAIENLVSRYQVLLQEREEKTRQLQQEVCRLHGEQVTLRQTCDQEVSQLCAQLDNTRTSRQELGELKDQLLARSSRVDDIGRLKAEFNEQRREINEQNEVELENLKRYTRTHTPMQLNVIYTHLYRYFEQRLRVAEESYREERALLQLRLVEGALEDSVLKTQDASFLSERRGEEERNDVLAEITLKLEKHQEAFDKLRIQLEERHTQELSNQRSSMALSYREELLQELKTCHALEMEQLRAKLSDSHVRELTRVRLEAARQLEVEVEHRMWCHSEELQTRMTMIQNLERQLAAVADAHNMELRSHTMKLKQSFAEELGVKLAEERKEERERVMEEMTLRRAEEVRRLRQEVQEEEEAPVSAMREELERGNAEERSALEKGIEEARAALRSLQASLDNDQNPQAVAVRQRLESQYEAELARAKSNMAAEVKELTALLQEQGDQTLIQAQDRFQEERGELEQRLAQQGEVSLGELSKEHMAAMELLKTTLLTNHTKNMDTLRTNHKAELESLLANHKAELKAMATEIATKHKEELVVLETSLESKRMAELDRLEAVLQETNQAQLEAQEAELEHRHQEEMEELEKRMLGNMDTLETTYLREIQTLRYQKSALEAEHMQEVECDGLEQQSIREELRKKLAQLHMEKFSAMATELSQTHQNELTIQKEALETEHHMALENLRKKVLELAQQHCTALEELSHTYTSETQQLNTQHQQQLQELKRASARELQACRRELEESSSRQRLHFLEEVELLKAQAEERLQHKIIQLKVEFEEQKEAELAEQRQSFRSEHEQKEQSYTDKMSQLTAQLLQLDTVVSQLRAEVGNLQGELEGKRSEMETLDTLLQRRERESQEGGNLLNMLTEDLHTAKEERHTLQSANERLRKVLIEVVLSTMAMEELIGRRVNACVGVRGHDQGERPGEETTNQETADMSTGDLDLSQRVCESLLLVESQTNSGREEAALGACSQLRHSVNTLLELLTRASTQLEESCSVHLSLEERFSQGRSDSSQMLLQHQIVLDQLDQEAGIKSKLQLELHKAEGLLEGYVAEKATLEESLQQKEAQEERLVEELEGLRAQLHQMDGLTAELEGLRVQLHQKEGLTSELEDLRVQLQELSEEHSLLQRQKVHLTAGLGEREKGLLVEADRLAQERLCVQRQAEKDRSSLSLRLRALETELEDQENQGLTAEQQHRAQSEDLQQRIQALEKQLKHNRQFIDEQAVEREHERDDFQQEIRSLEAQLRQPARHTAGACKGQRIEDLVLQVESLQALIRDKTEDHTSLLAANQQVQLEVAERNEEIDKLAGRIRELEQALLSSSESSRAVSQLEQELHRTRQREEELTQDKESLLQQQLSNRLQISALQSKLDETRHCYHDNNASTPYPIQLLRDTLDTAQQDLQDKEQQVCVLVGQMEETQRDLTIKEAELKHLTLQLALLTNQNTDTITQLHDQAASLKETVSALTFRLEERELGEEKEEESLPSALLEEKNDEIDHLTQEIHKLELELDTARDITAFQTEVEDLRSQVEHLRCDIIRLRQDKQEEEERLHEVISTLQAELNTLGPAYHEVSDLSQEGDSVNPSAAPSPEPANYPQPESGGPRGGKGDSLKQEMRLHFSSCSLRSRVEALQGQLEMTVGEKEAMERLLLSQEEEYRGQGEEMGRRLREERERGDEVKRELILKEAELEEVRARKEGLEEERDAAVEESGRWQALFKETNSLRGEKTRLDSLVLELKSRVEEREKETEALLQTVVAVETANAELSSEREALRMKECRLQEEMERLQQEVTSQRACLQEVSCQLEERRANQEEAQKEVLTCAEETLAKADAALRQREEELQRLGVEHQALGAELAAVKEGLCSSTERAEKLLEEGQTKDRALADLETNNQHLKAELRGLQEDLAVQQEELAYQQGELLQLRQTCNPHNRQTHSLKDVTPRGFQDSVSRNESLSSPEVLRRLDCSEERTREDRFHPSVLHGSRLSDLSALNSTGLELQAKASPRGRQDQSCQGTISPELGTHSTHSPGSISASDNLSMLDSMDADKVHELEALDLTAPPSSLGSASSLSATEWASDGYGSNVSSELGVRLKVELEQTERLDAQFLEYLHCRGMNPAANTHTGSAAGSMSYNDELLSPELQGLLKRVYQESCRVLALSQHNAPSKYPSLDPAICQLDSKAPPMGWEQEKRALQETVIALRELLCRMAQRPENSVDAGWSRGLEAAVRGVFDCERAGLRSELQAFLSSHPEIDSIHLLRQLGTLLQRQEEQQRVVVERLLSADRHGLQLQHSQGEESSKREVLSRLRAELEESRERLNSSHSTQQELQNEIRKLRLCIEDCEEAVRREETRVQELQQELDQERTHTHLREKEEEQQRSEVVTLRGQLDQERTTCSNLRQELQIEISRGHLLQSQLDTRLADAHKELEEERARSARQLDTFQSQEKNRLEHFLKEAESRLADAHVKELEEERERSARRLDDITLRQEADASRDRKFISELRSQLEQEKRQGEELATVTDGLRAELLQKRRRVEEEERKRREEAQRDQDAAACLRVTMETLKEQKQEASRALETERERSGRLGVELNVLRERLRSVNDEEREREQQRERRRRRERQEQTVRERRHERTSNKLCELELLRQQDQQRMRDLQQTLAELEREEREMATERLSNRHQHNSSPLQPKNNTSTGPDQTSTALYNHQSSSALRESLSRENSDLSARVKELSQERVNLKHTLSCLERQLRQAETDNRPSTDLSNSKFQQLYERYLRAESFRKSLVYQKRYLLLLLGGFQDCEQATLCLIAQMGAHPSPPHAHTHSPLSRFRAAVRAVIAISRLKFLTRKWQRVVRRGVTTTVTVNGHSTASRTEVLRQQQPLANHNSSPPTRDSSPTRKGVVSPMKSPFRLQNRVLLLPTVYSNPALSSECAPSSVLSQDAERSLTDYIHHLENVQQRLGAARPDSISSLLPQEV</sequence>
<evidence type="ECO:0000256" key="3">
    <source>
        <dbReference type="ARBA" id="ARBA00022553"/>
    </source>
</evidence>
<feature type="compositionally biased region" description="Polar residues" evidence="7">
    <location>
        <begin position="3244"/>
        <end position="3272"/>
    </location>
</feature>
<proteinExistence type="predicted"/>
<dbReference type="InterPro" id="IPR028745">
    <property type="entry name" value="AKAP9/Pericentrin"/>
</dbReference>
<feature type="compositionally biased region" description="Basic and acidic residues" evidence="7">
    <location>
        <begin position="1"/>
        <end position="14"/>
    </location>
</feature>
<feature type="region of interest" description="Disordered" evidence="7">
    <location>
        <begin position="2562"/>
        <end position="2589"/>
    </location>
</feature>
<feature type="compositionally biased region" description="Polar residues" evidence="7">
    <location>
        <begin position="497"/>
        <end position="506"/>
    </location>
</feature>
<feature type="compositionally biased region" description="Polar residues" evidence="7">
    <location>
        <begin position="3181"/>
        <end position="3191"/>
    </location>
</feature>
<feature type="coiled-coil region" evidence="6">
    <location>
        <begin position="2727"/>
        <end position="2799"/>
    </location>
</feature>